<feature type="region of interest" description="Disordered" evidence="1">
    <location>
        <begin position="521"/>
        <end position="557"/>
    </location>
</feature>
<name>A0A0U3MGB4_9BURK</name>
<evidence type="ECO:0000313" key="3">
    <source>
        <dbReference type="Proteomes" id="UP000060699"/>
    </source>
</evidence>
<dbReference type="Proteomes" id="UP000060699">
    <property type="component" value="Chromosome"/>
</dbReference>
<protein>
    <submittedName>
        <fullName evidence="2">Uncharacterized protein</fullName>
    </submittedName>
</protein>
<organism evidence="2 3">
    <name type="scientific">Roseateles depolymerans</name>
    <dbReference type="NCBI Taxonomy" id="76731"/>
    <lineage>
        <taxon>Bacteria</taxon>
        <taxon>Pseudomonadati</taxon>
        <taxon>Pseudomonadota</taxon>
        <taxon>Betaproteobacteria</taxon>
        <taxon>Burkholderiales</taxon>
        <taxon>Sphaerotilaceae</taxon>
        <taxon>Roseateles</taxon>
    </lineage>
</organism>
<gene>
    <name evidence="2" type="ORF">RD2015_2064</name>
</gene>
<evidence type="ECO:0000313" key="2">
    <source>
        <dbReference type="EMBL" id="ALV06540.1"/>
    </source>
</evidence>
<proteinExistence type="predicted"/>
<keyword evidence="3" id="KW-1185">Reference proteome</keyword>
<dbReference type="STRING" id="76731.RD2015_2064"/>
<accession>A0A0U3MGB4</accession>
<reference evidence="2 3" key="1">
    <citation type="submission" date="2015-12" db="EMBL/GenBank/DDBJ databases">
        <title>Complete genome of Roseateles depolymerans KCTC 42856.</title>
        <authorList>
            <person name="Kim K.M."/>
        </authorList>
    </citation>
    <scope>NUCLEOTIDE SEQUENCE [LARGE SCALE GENOMIC DNA]</scope>
    <source>
        <strain evidence="2 3">KCTC 42856</strain>
    </source>
</reference>
<evidence type="ECO:0000256" key="1">
    <source>
        <dbReference type="SAM" id="MobiDB-lite"/>
    </source>
</evidence>
<sequence length="557" mass="60274">MFAFRNIKADEYCAVPGHDPDEPPTRTGPANVSASTPIATGVSGASGAPGASEVHPELASPVALYLKVMESVRPLREWAPDKGRLKELLDKALAAEAVALKGGTPSAAERQHAVQLASDLAPFLHTWDKMRGVREKKMEHYEWTLTQPLKAPFDDLVQRQLAQAGFRFGQAHRSFLQGHLTEALQWHDAAMDFCALADALIECERIGTPEHAQMLSLLFDLGMSVNSFKGFKGLIADAPWRAGTSAAKRSKVSRTTASSVPRVSSPAATGDAAGVGLTVGQRLQSLRETLAPSPLQLQVIGVCRGTPAEPLADPGGRMKAALDLLIQERPHNGTPATPRYLSLLGALETEVQQASALQQLRHSAAQAQASLETFLESDPFLKDLLKHFVNPVRAWQLESAQKAQRGHYERAHYRARVALESATACLVKAKAWTSGDWPSLPSQVKEWKRLADARVQSGRDLKYLTAQHMVERFHEYARRFDLATDPAQADQALAGMAQSLKLAKFYNQPYRRAAVNGASVPAEGAASGHPSSVSVATQTDPPIDLPIDPHTAAPPEL</sequence>
<feature type="compositionally biased region" description="Polar residues" evidence="1">
    <location>
        <begin position="529"/>
        <end position="540"/>
    </location>
</feature>
<dbReference type="RefSeq" id="WP_116001478.1">
    <property type="nucleotide sequence ID" value="NZ_CP013729.1"/>
</dbReference>
<dbReference type="AlphaFoldDB" id="A0A0U3MGB4"/>
<dbReference type="KEGG" id="rdp:RD2015_2064"/>
<dbReference type="EMBL" id="CP013729">
    <property type="protein sequence ID" value="ALV06540.1"/>
    <property type="molecule type" value="Genomic_DNA"/>
</dbReference>